<evidence type="ECO:0000313" key="1">
    <source>
        <dbReference type="EMBL" id="GEN74803.1"/>
    </source>
</evidence>
<dbReference type="AlphaFoldDB" id="A0A511YHZ9"/>
<dbReference type="RefSeq" id="WP_146939678.1">
    <property type="nucleotide sequence ID" value="NZ_BJYJ01000001.1"/>
</dbReference>
<reference evidence="1 2" key="1">
    <citation type="submission" date="2019-07" db="EMBL/GenBank/DDBJ databases">
        <title>Whole genome shotgun sequence of Chryseobacterium hagamense NBRC 105253.</title>
        <authorList>
            <person name="Hosoyama A."/>
            <person name="Uohara A."/>
            <person name="Ohji S."/>
            <person name="Ichikawa N."/>
        </authorList>
    </citation>
    <scope>NUCLEOTIDE SEQUENCE [LARGE SCALE GENOMIC DNA]</scope>
    <source>
        <strain evidence="1 2">NBRC 105253</strain>
    </source>
</reference>
<evidence type="ECO:0000313" key="2">
    <source>
        <dbReference type="Proteomes" id="UP000321863"/>
    </source>
</evidence>
<accession>A0A511YHZ9</accession>
<gene>
    <name evidence="1" type="ORF">CHA01nite_05430</name>
</gene>
<dbReference type="OrthoDB" id="531614at2"/>
<keyword evidence="2" id="KW-1185">Reference proteome</keyword>
<name>A0A511YHZ9_9FLAO</name>
<organism evidence="1 2">
    <name type="scientific">Chryseobacterium hagamense</name>
    <dbReference type="NCBI Taxonomy" id="395935"/>
    <lineage>
        <taxon>Bacteria</taxon>
        <taxon>Pseudomonadati</taxon>
        <taxon>Bacteroidota</taxon>
        <taxon>Flavobacteriia</taxon>
        <taxon>Flavobacteriales</taxon>
        <taxon>Weeksellaceae</taxon>
        <taxon>Chryseobacterium group</taxon>
        <taxon>Chryseobacterium</taxon>
    </lineage>
</organism>
<sequence length="283" mass="33408">MKYSKQETDQFVEANVLNFQLNGTGWHQLIRDMLYEFCLAGWNLNNKVGGKEKFGGLRCYSLSEDDPLNNEIKKIITKYEALSVKTCEICGSAGKLRVVNGWDVTLCINHYIEDVDVIYIKGDTVFLNDRFLFKLSEIKKVETPNSFKGIRVCLSGDEKPISLNTGNPNYYLLLRSIPLHLFSEEYRHKIRLIFENLKDCEICGYKALWEEHCLRCNDEPWRDSLLDDYEDKTEYVKQSQMLLRMDQDSYEEVANFCDRSFEKTENYRILFNDDEFEEFEKDW</sequence>
<comment type="caution">
    <text evidence="1">The sequence shown here is derived from an EMBL/GenBank/DDBJ whole genome shotgun (WGS) entry which is preliminary data.</text>
</comment>
<protein>
    <submittedName>
        <fullName evidence="1">Uncharacterized protein</fullName>
    </submittedName>
</protein>
<dbReference type="EMBL" id="BJYJ01000001">
    <property type="protein sequence ID" value="GEN74803.1"/>
    <property type="molecule type" value="Genomic_DNA"/>
</dbReference>
<proteinExistence type="predicted"/>
<dbReference type="Proteomes" id="UP000321863">
    <property type="component" value="Unassembled WGS sequence"/>
</dbReference>